<accession>A0A1Y0B2Y5</accession>
<protein>
    <submittedName>
        <fullName evidence="1">Uncharacterized protein</fullName>
    </submittedName>
</protein>
<name>A0A1Y0B2Y5_9LAMI</name>
<organism evidence="1">
    <name type="scientific">Utricularia reniformis</name>
    <dbReference type="NCBI Taxonomy" id="192314"/>
    <lineage>
        <taxon>Eukaryota</taxon>
        <taxon>Viridiplantae</taxon>
        <taxon>Streptophyta</taxon>
        <taxon>Embryophyta</taxon>
        <taxon>Tracheophyta</taxon>
        <taxon>Spermatophyta</taxon>
        <taxon>Magnoliopsida</taxon>
        <taxon>eudicotyledons</taxon>
        <taxon>Gunneridae</taxon>
        <taxon>Pentapetalae</taxon>
        <taxon>asterids</taxon>
        <taxon>lamiids</taxon>
        <taxon>Lamiales</taxon>
        <taxon>Lentibulariaceae</taxon>
        <taxon>Utricularia</taxon>
    </lineage>
</organism>
<dbReference type="EMBL" id="KY774314">
    <property type="protein sequence ID" value="ART31754.1"/>
    <property type="molecule type" value="Genomic_DNA"/>
</dbReference>
<proteinExistence type="predicted"/>
<geneLocation type="mitochondrion" evidence="1"/>
<gene>
    <name evidence="1" type="ORF">AEK19_MT1567</name>
</gene>
<reference evidence="1" key="1">
    <citation type="submission" date="2017-03" db="EMBL/GenBank/DDBJ databases">
        <title>The mitochondrial genome of the carnivorous plant Utricularia reniformis (Lentibulariaceae): structure, comparative analysis and evolutionary landmarks.</title>
        <authorList>
            <person name="Silva S.R."/>
            <person name="Alvarenga D.O."/>
            <person name="Michael T.P."/>
            <person name="Miranda V.F.O."/>
            <person name="Varani A.M."/>
        </authorList>
    </citation>
    <scope>NUCLEOTIDE SEQUENCE</scope>
</reference>
<dbReference type="AlphaFoldDB" id="A0A1Y0B2Y5"/>
<sequence length="44" mass="5194">MPEHPQSAVNIVESFRPEIEHLKSIGLKKRIADRALWYWYAANQ</sequence>
<evidence type="ECO:0000313" key="1">
    <source>
        <dbReference type="EMBL" id="ART31754.1"/>
    </source>
</evidence>
<keyword evidence="1" id="KW-0496">Mitochondrion</keyword>